<feature type="binding site" evidence="5">
    <location>
        <position position="22"/>
    </location>
    <ligand>
        <name>alpha-D-mannose 1-phosphate</name>
        <dbReference type="ChEBI" id="CHEBI:58409"/>
    </ligand>
</feature>
<feature type="active site" description="Nucleophile" evidence="4">
    <location>
        <position position="13"/>
    </location>
</feature>
<evidence type="ECO:0000256" key="3">
    <source>
        <dbReference type="ARBA" id="ARBA00022842"/>
    </source>
</evidence>
<comment type="cofactor">
    <cofactor evidence="6">
        <name>Mg(2+)</name>
        <dbReference type="ChEBI" id="CHEBI:18420"/>
    </cofactor>
</comment>
<dbReference type="Gene3D" id="3.30.1240.20">
    <property type="match status" value="1"/>
</dbReference>
<dbReference type="PANTHER" id="PTHR10466:SF0">
    <property type="entry name" value="PHOSPHOMANNOMUTASE"/>
    <property type="match status" value="1"/>
</dbReference>
<comment type="pathway">
    <text evidence="7">Nucleotide-sugar biosynthesis; GDP-alpha-D-mannose biosynthesis; alpha-D-mannose 1-phosphate from D-fructose 6-phosphate: step 2/2.</text>
</comment>
<dbReference type="EC" id="5.4.2.8" evidence="7"/>
<dbReference type="GO" id="GO:0004615">
    <property type="term" value="F:phosphomannomutase activity"/>
    <property type="evidence" value="ECO:0007669"/>
    <property type="project" value="UniProtKB-EC"/>
</dbReference>
<feature type="binding site" evidence="6">
    <location>
        <position position="13"/>
    </location>
    <ligand>
        <name>Mg(2+)</name>
        <dbReference type="ChEBI" id="CHEBI:18420"/>
        <label>1</label>
    </ligand>
</feature>
<evidence type="ECO:0000256" key="1">
    <source>
        <dbReference type="ARBA" id="ARBA00022490"/>
    </source>
</evidence>
<evidence type="ECO:0000313" key="9">
    <source>
        <dbReference type="WBParaSite" id="sdigi.contig46.g2853.t1"/>
    </source>
</evidence>
<feature type="binding site" evidence="5">
    <location>
        <position position="135"/>
    </location>
    <ligand>
        <name>alpha-D-mannose 1-phosphate</name>
        <dbReference type="ChEBI" id="CHEBI:58409"/>
    </ligand>
</feature>
<evidence type="ECO:0000256" key="2">
    <source>
        <dbReference type="ARBA" id="ARBA00022723"/>
    </source>
</evidence>
<keyword evidence="8" id="KW-1185">Reference proteome</keyword>
<dbReference type="WBParaSite" id="sdigi.contig46.g2853.t1">
    <property type="protein sequence ID" value="sdigi.contig46.g2853.t1"/>
    <property type="gene ID" value="sdigi.contig46.g2853"/>
</dbReference>
<evidence type="ECO:0000256" key="5">
    <source>
        <dbReference type="PIRSR" id="PIRSR605002-2"/>
    </source>
</evidence>
<organism evidence="8 9">
    <name type="scientific">Setaria digitata</name>
    <dbReference type="NCBI Taxonomy" id="48799"/>
    <lineage>
        <taxon>Eukaryota</taxon>
        <taxon>Metazoa</taxon>
        <taxon>Ecdysozoa</taxon>
        <taxon>Nematoda</taxon>
        <taxon>Chromadorea</taxon>
        <taxon>Rhabditida</taxon>
        <taxon>Spirurina</taxon>
        <taxon>Spiruromorpha</taxon>
        <taxon>Filarioidea</taxon>
        <taxon>Setariidae</taxon>
        <taxon>Setaria</taxon>
    </lineage>
</organism>
<reference evidence="9" key="1">
    <citation type="submission" date="2022-11" db="UniProtKB">
        <authorList>
            <consortium name="WormBaseParasite"/>
        </authorList>
    </citation>
    <scope>IDENTIFICATION</scope>
</reference>
<proteinExistence type="inferred from homology"/>
<protein>
    <recommendedName>
        <fullName evidence="7">Phosphomannomutase</fullName>
        <ecNumber evidence="7">5.4.2.8</ecNumber>
    </recommendedName>
</protein>
<feature type="active site" description="Proton donor/acceptor" evidence="4">
    <location>
        <position position="15"/>
    </location>
</feature>
<dbReference type="SUPFAM" id="SSF56784">
    <property type="entry name" value="HAD-like"/>
    <property type="match status" value="1"/>
</dbReference>
<comment type="function">
    <text evidence="7">Involved in the synthesis of the GDP-mannose and dolichol-phosphate-mannose required for a number of critical mannosyl transfer reactions.</text>
</comment>
<comment type="similarity">
    <text evidence="7">Belongs to the eukaryotic PMM family.</text>
</comment>
<accession>A0A915Q1X3</accession>
<evidence type="ECO:0000313" key="8">
    <source>
        <dbReference type="Proteomes" id="UP000887581"/>
    </source>
</evidence>
<dbReference type="GO" id="GO:0006013">
    <property type="term" value="P:mannose metabolic process"/>
    <property type="evidence" value="ECO:0007669"/>
    <property type="project" value="TreeGrafter"/>
</dbReference>
<dbReference type="GO" id="GO:0006487">
    <property type="term" value="P:protein N-linked glycosylation"/>
    <property type="evidence" value="ECO:0007669"/>
    <property type="project" value="TreeGrafter"/>
</dbReference>
<dbReference type="GO" id="GO:0009298">
    <property type="term" value="P:GDP-mannose biosynthetic process"/>
    <property type="evidence" value="ECO:0007669"/>
    <property type="project" value="InterPro"/>
</dbReference>
<dbReference type="PANTHER" id="PTHR10466">
    <property type="entry name" value="PHOSPHOMANNOMUTASE"/>
    <property type="match status" value="1"/>
</dbReference>
<dbReference type="Pfam" id="PF03332">
    <property type="entry name" value="PMM"/>
    <property type="match status" value="1"/>
</dbReference>
<dbReference type="GO" id="GO:0046872">
    <property type="term" value="F:metal ion binding"/>
    <property type="evidence" value="ECO:0007669"/>
    <property type="project" value="UniProtKB-KW"/>
</dbReference>
<dbReference type="InterPro" id="IPR036412">
    <property type="entry name" value="HAD-like_sf"/>
</dbReference>
<keyword evidence="1 7" id="KW-0963">Cytoplasm</keyword>
<keyword evidence="3 6" id="KW-0460">Magnesium</keyword>
<dbReference type="AlphaFoldDB" id="A0A915Q1X3"/>
<comment type="catalytic activity">
    <reaction evidence="7">
        <text>alpha-D-mannose 1-phosphate = D-mannose 6-phosphate</text>
        <dbReference type="Rhea" id="RHEA:11140"/>
        <dbReference type="ChEBI" id="CHEBI:58409"/>
        <dbReference type="ChEBI" id="CHEBI:58735"/>
        <dbReference type="EC" id="5.4.2.8"/>
    </reaction>
</comment>
<dbReference type="InterPro" id="IPR043169">
    <property type="entry name" value="PMM_cap"/>
</dbReference>
<dbReference type="InterPro" id="IPR023214">
    <property type="entry name" value="HAD_sf"/>
</dbReference>
<evidence type="ECO:0000256" key="6">
    <source>
        <dbReference type="PIRSR" id="PIRSR605002-3"/>
    </source>
</evidence>
<feature type="binding site" evidence="6">
    <location>
        <position position="15"/>
    </location>
    <ligand>
        <name>Mg(2+)</name>
        <dbReference type="ChEBI" id="CHEBI:18420"/>
        <label>1</label>
    </ligand>
</feature>
<dbReference type="Gene3D" id="3.40.50.1000">
    <property type="entry name" value="HAD superfamily/HAD-like"/>
    <property type="match status" value="1"/>
</dbReference>
<comment type="subcellular location">
    <subcellularLocation>
        <location evidence="7">Cytoplasm</location>
    </subcellularLocation>
</comment>
<dbReference type="Proteomes" id="UP000887581">
    <property type="component" value="Unplaced"/>
</dbReference>
<dbReference type="GO" id="GO:0005829">
    <property type="term" value="C:cytosol"/>
    <property type="evidence" value="ECO:0007669"/>
    <property type="project" value="TreeGrafter"/>
</dbReference>
<keyword evidence="2 6" id="KW-0479">Metal-binding</keyword>
<sequence length="144" mass="16278">MSRFKGRTILLFDVDGTLTLPRQKLDQSMSNFLMEVRKTVPLAVVSGSDLTKVIEQLGESLEDVSYTEFFTVLSRFDYVFSENGLVSVAEGVAFPVQSIKSHLGEERLKELINFTLREFSEIDLPVKRGNFIEFRNASSSLMLS</sequence>
<keyword evidence="7" id="KW-0413">Isomerase</keyword>
<name>A0A915Q1X3_9BILA</name>
<comment type="subunit">
    <text evidence="7">Homodimer.</text>
</comment>
<evidence type="ECO:0000256" key="4">
    <source>
        <dbReference type="PIRSR" id="PIRSR605002-1"/>
    </source>
</evidence>
<dbReference type="InterPro" id="IPR005002">
    <property type="entry name" value="PMM"/>
</dbReference>
<evidence type="ECO:0000256" key="7">
    <source>
        <dbReference type="RuleBase" id="RU361118"/>
    </source>
</evidence>